<dbReference type="InterPro" id="IPR006860">
    <property type="entry name" value="FecR"/>
</dbReference>
<proteinExistence type="predicted"/>
<reference evidence="4 5" key="1">
    <citation type="submission" date="2015-01" db="EMBL/GenBank/DDBJ databases">
        <title>Draft genome sequence of Pedobacter sp. NL19 isolated from sludge of an effluent treatment pond in an abandoned uranium mine.</title>
        <authorList>
            <person name="Santos T."/>
            <person name="Caetano T."/>
            <person name="Covas C."/>
            <person name="Cruz A."/>
            <person name="Mendo S."/>
        </authorList>
    </citation>
    <scope>NUCLEOTIDE SEQUENCE [LARGE SCALE GENOMIC DNA]</scope>
    <source>
        <strain evidence="4 5">NL19</strain>
    </source>
</reference>
<dbReference type="InterPro" id="IPR032508">
    <property type="entry name" value="FecR_C"/>
</dbReference>
<feature type="transmembrane region" description="Helical" evidence="1">
    <location>
        <begin position="76"/>
        <end position="98"/>
    </location>
</feature>
<dbReference type="GO" id="GO:0016989">
    <property type="term" value="F:sigma factor antagonist activity"/>
    <property type="evidence" value="ECO:0007669"/>
    <property type="project" value="TreeGrafter"/>
</dbReference>
<keyword evidence="1" id="KW-0812">Transmembrane</keyword>
<evidence type="ECO:0000313" key="5">
    <source>
        <dbReference type="Proteomes" id="UP000032049"/>
    </source>
</evidence>
<sequence>MNQTELKILLEKYISGNCSAEETVLLESWYLFRSKKDKLPLTDEQELELYKKLIWEGIQRKTEIKQELHHRNPVRLWYRILAAASVVLVLAFGSYYWFNANPKQPLSQNAAIKQDLLPGTDKAVLFLSNGKQISLDSAGSGIIAKEKNTLVQKNGVNILSYKESSSFANEGQVAYNTIRTPNGGQWPVIELPDGTKAFLDAASSISFPVSFKGERKVTITGQVYFQVVHNASKPFRVIVKGLTIEDIGTGFNVNAYDDEPVVKTTLVEGSVRVAQKAHQIVLTPGQQAVTVAGSDKLISRTANIEEVTAWKNGLFQFNHTSIDVVMRQIARWYNVEVVYQSDVSKVSFTGNLSRNLKASRLLEMLSITGLHFRIEDKKIIVRR</sequence>
<dbReference type="EMBL" id="JXRA01000085">
    <property type="protein sequence ID" value="KIO75750.1"/>
    <property type="molecule type" value="Genomic_DNA"/>
</dbReference>
<dbReference type="Proteomes" id="UP000032049">
    <property type="component" value="Unassembled WGS sequence"/>
</dbReference>
<feature type="domain" description="Protein FecR C-terminal" evidence="3">
    <location>
        <begin position="315"/>
        <end position="381"/>
    </location>
</feature>
<dbReference type="PIRSF" id="PIRSF018266">
    <property type="entry name" value="FecR"/>
    <property type="match status" value="1"/>
</dbReference>
<dbReference type="AlphaFoldDB" id="A0A0D0GHZ6"/>
<accession>A0A0D0GHZ6</accession>
<keyword evidence="1" id="KW-1133">Transmembrane helix</keyword>
<dbReference type="Pfam" id="PF04773">
    <property type="entry name" value="FecR"/>
    <property type="match status" value="1"/>
</dbReference>
<dbReference type="Pfam" id="PF16344">
    <property type="entry name" value="FecR_C"/>
    <property type="match status" value="1"/>
</dbReference>
<protein>
    <recommendedName>
        <fullName evidence="6">FecR protein</fullName>
    </recommendedName>
</protein>
<comment type="caution">
    <text evidence="4">The sequence shown here is derived from an EMBL/GenBank/DDBJ whole genome shotgun (WGS) entry which is preliminary data.</text>
</comment>
<evidence type="ECO:0000256" key="1">
    <source>
        <dbReference type="SAM" id="Phobius"/>
    </source>
</evidence>
<evidence type="ECO:0000313" key="4">
    <source>
        <dbReference type="EMBL" id="KIO75750.1"/>
    </source>
</evidence>
<dbReference type="Gene3D" id="3.55.50.30">
    <property type="match status" value="1"/>
</dbReference>
<evidence type="ECO:0008006" key="6">
    <source>
        <dbReference type="Google" id="ProtNLM"/>
    </source>
</evidence>
<keyword evidence="5" id="KW-1185">Reference proteome</keyword>
<dbReference type="OrthoDB" id="1099963at2"/>
<dbReference type="RefSeq" id="WP_041884321.1">
    <property type="nucleotide sequence ID" value="NZ_CP157278.1"/>
</dbReference>
<evidence type="ECO:0000259" key="2">
    <source>
        <dbReference type="Pfam" id="PF04773"/>
    </source>
</evidence>
<keyword evidence="1" id="KW-0472">Membrane</keyword>
<gene>
    <name evidence="4" type="ORF">TH53_18955</name>
</gene>
<evidence type="ECO:0000259" key="3">
    <source>
        <dbReference type="Pfam" id="PF16344"/>
    </source>
</evidence>
<dbReference type="PANTHER" id="PTHR30273:SF2">
    <property type="entry name" value="PROTEIN FECR"/>
    <property type="match status" value="1"/>
</dbReference>
<dbReference type="Gene3D" id="2.60.120.1440">
    <property type="match status" value="1"/>
</dbReference>
<organism evidence="4 5">
    <name type="scientific">Pedobacter lusitanus</name>
    <dbReference type="NCBI Taxonomy" id="1503925"/>
    <lineage>
        <taxon>Bacteria</taxon>
        <taxon>Pseudomonadati</taxon>
        <taxon>Bacteroidota</taxon>
        <taxon>Sphingobacteriia</taxon>
        <taxon>Sphingobacteriales</taxon>
        <taxon>Sphingobacteriaceae</taxon>
        <taxon>Pedobacter</taxon>
    </lineage>
</organism>
<dbReference type="InterPro" id="IPR012373">
    <property type="entry name" value="Ferrdict_sens_TM"/>
</dbReference>
<dbReference type="STRING" id="1503925.TH53_18955"/>
<name>A0A0D0GHZ6_9SPHI</name>
<feature type="domain" description="FecR protein" evidence="2">
    <location>
        <begin position="177"/>
        <end position="272"/>
    </location>
</feature>
<dbReference type="PANTHER" id="PTHR30273">
    <property type="entry name" value="PERIPLASMIC SIGNAL SENSOR AND SIGMA FACTOR ACTIVATOR FECR-RELATED"/>
    <property type="match status" value="1"/>
</dbReference>